<feature type="domain" description="AMP-dependent synthetase/ligase" evidence="6">
    <location>
        <begin position="8"/>
        <end position="366"/>
    </location>
</feature>
<dbReference type="InterPro" id="IPR000873">
    <property type="entry name" value="AMP-dep_synth/lig_dom"/>
</dbReference>
<dbReference type="InterPro" id="IPR045851">
    <property type="entry name" value="AMP-bd_C_sf"/>
</dbReference>
<evidence type="ECO:0000256" key="5">
    <source>
        <dbReference type="ARBA" id="ARBA00067668"/>
    </source>
</evidence>
<organism evidence="8 9">
    <name type="scientific">Bradyrhizobium zhanjiangense</name>
    <dbReference type="NCBI Taxonomy" id="1325107"/>
    <lineage>
        <taxon>Bacteria</taxon>
        <taxon>Pseudomonadati</taxon>
        <taxon>Pseudomonadota</taxon>
        <taxon>Alphaproteobacteria</taxon>
        <taxon>Hyphomicrobiales</taxon>
        <taxon>Nitrobacteraceae</taxon>
        <taxon>Bradyrhizobium</taxon>
    </lineage>
</organism>
<dbReference type="CDD" id="cd17631">
    <property type="entry name" value="FACL_FadD13-like"/>
    <property type="match status" value="1"/>
</dbReference>
<dbReference type="GO" id="GO:0031956">
    <property type="term" value="F:medium-chain fatty acid-CoA ligase activity"/>
    <property type="evidence" value="ECO:0007669"/>
    <property type="project" value="TreeGrafter"/>
</dbReference>
<dbReference type="PANTHER" id="PTHR43201:SF5">
    <property type="entry name" value="MEDIUM-CHAIN ACYL-COA LIGASE ACSF2, MITOCHONDRIAL"/>
    <property type="match status" value="1"/>
</dbReference>
<sequence length="527" mass="57551">MDLCTLIERNAAYTPGKTAIHFEGQSLSYAGLNRRIERIARAFKSQLGVQRGDRIAILSLNRPDYLALLYACARLGAILVPLNWRLAAAEHLFILSDSGAKVLVLEQCFGAALPVPTKQVPHASLVGLDFTPLGGSKLDDLLDGDCGDGRNPRAEPSCPLLIVYTSGTTGRPKGAVLRQDALLWNGIMSQHMHDLTSADHTLAVLPFFHVGGLNIQTTPSLHHGATVTIHTRFTAETMLDAFERDRPTLATLVPAMMQALTSNGRWESTDLSSLRAICTGSTMVPQHLVERFVARDVPVLQVYGSTETCPIAVYTKLGGHLVPEGSSGLAGLCCEAAIIDDSGSKLPPGTPGEIAVRGPNVFCGYWGNQQATREALSNGWYRTGDIGRCDADGYFWVHDRKKHLIISGGENIYPAEVERVLTDHPDVAECAVVGRPDARWEEVPVAYVIKRPGARIEAETLIAHVQSQLARFKVPHEIIFTQELPKTALGKIQHFLLKEIAARSARKELSIEIDRLEVSRALPLHRR</sequence>
<evidence type="ECO:0000256" key="3">
    <source>
        <dbReference type="ARBA" id="ARBA00051915"/>
    </source>
</evidence>
<comment type="caution">
    <text evidence="8">The sequence shown here is derived from an EMBL/GenBank/DDBJ whole genome shotgun (WGS) entry which is preliminary data.</text>
</comment>
<dbReference type="InterPro" id="IPR020845">
    <property type="entry name" value="AMP-binding_CS"/>
</dbReference>
<dbReference type="EC" id="6.2.1.44" evidence="4"/>
<dbReference type="Pfam" id="PF13193">
    <property type="entry name" value="AMP-binding_C"/>
    <property type="match status" value="1"/>
</dbReference>
<reference evidence="8 9" key="1">
    <citation type="submission" date="2015-04" db="EMBL/GenBank/DDBJ databases">
        <title>Comparative genomics of rhizobia nodulating Arachis hypogaea in China.</title>
        <authorList>
            <person name="Li Y."/>
        </authorList>
    </citation>
    <scope>NUCLEOTIDE SEQUENCE [LARGE SCALE GENOMIC DNA]</scope>
    <source>
        <strain evidence="8 9">CCBAU 51787</strain>
    </source>
</reference>
<dbReference type="AlphaFoldDB" id="A0A4Q0SFK9"/>
<accession>A0A4Q0SFK9</accession>
<dbReference type="RefSeq" id="WP_164939561.1">
    <property type="nucleotide sequence ID" value="NZ_LBJM01000062.1"/>
</dbReference>
<evidence type="ECO:0000256" key="2">
    <source>
        <dbReference type="ARBA" id="ARBA00022598"/>
    </source>
</evidence>
<dbReference type="Gene3D" id="3.30.300.30">
    <property type="match status" value="1"/>
</dbReference>
<dbReference type="GO" id="GO:0006631">
    <property type="term" value="P:fatty acid metabolic process"/>
    <property type="evidence" value="ECO:0007669"/>
    <property type="project" value="TreeGrafter"/>
</dbReference>
<comment type="catalytic activity">
    <reaction evidence="3">
        <text>3-(methylsulfanyl)propanoate + ATP + CoA = 3-(methylsulfanyl)propanoyl-CoA + AMP + diphosphate</text>
        <dbReference type="Rhea" id="RHEA:43052"/>
        <dbReference type="ChEBI" id="CHEBI:30616"/>
        <dbReference type="ChEBI" id="CHEBI:33019"/>
        <dbReference type="ChEBI" id="CHEBI:49016"/>
        <dbReference type="ChEBI" id="CHEBI:57287"/>
        <dbReference type="ChEBI" id="CHEBI:82815"/>
        <dbReference type="ChEBI" id="CHEBI:456215"/>
        <dbReference type="EC" id="6.2.1.44"/>
    </reaction>
    <physiologicalReaction direction="left-to-right" evidence="3">
        <dbReference type="Rhea" id="RHEA:43053"/>
    </physiologicalReaction>
</comment>
<dbReference type="FunFam" id="3.30.300.30:FF:000008">
    <property type="entry name" value="2,3-dihydroxybenzoate-AMP ligase"/>
    <property type="match status" value="1"/>
</dbReference>
<evidence type="ECO:0000256" key="4">
    <source>
        <dbReference type="ARBA" id="ARBA00066616"/>
    </source>
</evidence>
<dbReference type="PANTHER" id="PTHR43201">
    <property type="entry name" value="ACYL-COA SYNTHETASE"/>
    <property type="match status" value="1"/>
</dbReference>
<dbReference type="SUPFAM" id="SSF56801">
    <property type="entry name" value="Acetyl-CoA synthetase-like"/>
    <property type="match status" value="1"/>
</dbReference>
<evidence type="ECO:0000313" key="8">
    <source>
        <dbReference type="EMBL" id="RXH38253.1"/>
    </source>
</evidence>
<comment type="similarity">
    <text evidence="1">Belongs to the ATP-dependent AMP-binding enzyme family.</text>
</comment>
<keyword evidence="2 8" id="KW-0436">Ligase</keyword>
<dbReference type="Pfam" id="PF00501">
    <property type="entry name" value="AMP-binding"/>
    <property type="match status" value="1"/>
</dbReference>
<dbReference type="EMBL" id="LBJM01000062">
    <property type="protein sequence ID" value="RXH38253.1"/>
    <property type="molecule type" value="Genomic_DNA"/>
</dbReference>
<dbReference type="Gene3D" id="3.40.50.12780">
    <property type="entry name" value="N-terminal domain of ligase-like"/>
    <property type="match status" value="1"/>
</dbReference>
<dbReference type="InterPro" id="IPR042099">
    <property type="entry name" value="ANL_N_sf"/>
</dbReference>
<dbReference type="InterPro" id="IPR025110">
    <property type="entry name" value="AMP-bd_C"/>
</dbReference>
<protein>
    <recommendedName>
        <fullName evidence="5">3-methylmercaptopropionyl-CoA ligase</fullName>
        <ecNumber evidence="4">6.2.1.44</ecNumber>
    </recommendedName>
</protein>
<evidence type="ECO:0000259" key="6">
    <source>
        <dbReference type="Pfam" id="PF00501"/>
    </source>
</evidence>
<dbReference type="PROSITE" id="PS00455">
    <property type="entry name" value="AMP_BINDING"/>
    <property type="match status" value="1"/>
</dbReference>
<evidence type="ECO:0000256" key="1">
    <source>
        <dbReference type="ARBA" id="ARBA00006432"/>
    </source>
</evidence>
<dbReference type="Proteomes" id="UP000290565">
    <property type="component" value="Unassembled WGS sequence"/>
</dbReference>
<proteinExistence type="inferred from homology"/>
<feature type="domain" description="AMP-binding enzyme C-terminal" evidence="7">
    <location>
        <begin position="416"/>
        <end position="491"/>
    </location>
</feature>
<gene>
    <name evidence="8" type="ORF">XH94_23285</name>
</gene>
<evidence type="ECO:0000259" key="7">
    <source>
        <dbReference type="Pfam" id="PF13193"/>
    </source>
</evidence>
<name>A0A4Q0SFK9_9BRAD</name>
<evidence type="ECO:0000313" key="9">
    <source>
        <dbReference type="Proteomes" id="UP000290565"/>
    </source>
</evidence>